<reference evidence="2 3" key="1">
    <citation type="submission" date="2024-02" db="EMBL/GenBank/DDBJ databases">
        <authorList>
            <person name="Vignale AGUSTIN F."/>
            <person name="Sosa J E."/>
            <person name="Modenutti C."/>
        </authorList>
    </citation>
    <scope>NUCLEOTIDE SEQUENCE [LARGE SCALE GENOMIC DNA]</scope>
</reference>
<gene>
    <name evidence="2" type="ORF">ILEXP_LOCUS15315</name>
</gene>
<proteinExistence type="predicted"/>
<keyword evidence="3" id="KW-1185">Reference proteome</keyword>
<evidence type="ECO:0000313" key="2">
    <source>
        <dbReference type="EMBL" id="CAK9147418.1"/>
    </source>
</evidence>
<protein>
    <submittedName>
        <fullName evidence="2">Uncharacterized protein</fullName>
    </submittedName>
</protein>
<dbReference type="Proteomes" id="UP001642360">
    <property type="component" value="Unassembled WGS sequence"/>
</dbReference>
<comment type="caution">
    <text evidence="2">The sequence shown here is derived from an EMBL/GenBank/DDBJ whole genome shotgun (WGS) entry which is preliminary data.</text>
</comment>
<feature type="compositionally biased region" description="Polar residues" evidence="1">
    <location>
        <begin position="146"/>
        <end position="165"/>
    </location>
</feature>
<organism evidence="2 3">
    <name type="scientific">Ilex paraguariensis</name>
    <name type="common">yerba mate</name>
    <dbReference type="NCBI Taxonomy" id="185542"/>
    <lineage>
        <taxon>Eukaryota</taxon>
        <taxon>Viridiplantae</taxon>
        <taxon>Streptophyta</taxon>
        <taxon>Embryophyta</taxon>
        <taxon>Tracheophyta</taxon>
        <taxon>Spermatophyta</taxon>
        <taxon>Magnoliopsida</taxon>
        <taxon>eudicotyledons</taxon>
        <taxon>Gunneridae</taxon>
        <taxon>Pentapetalae</taxon>
        <taxon>asterids</taxon>
        <taxon>campanulids</taxon>
        <taxon>Aquifoliales</taxon>
        <taxon>Aquifoliaceae</taxon>
        <taxon>Ilex</taxon>
    </lineage>
</organism>
<feature type="region of interest" description="Disordered" evidence="1">
    <location>
        <begin position="124"/>
        <end position="165"/>
    </location>
</feature>
<evidence type="ECO:0000256" key="1">
    <source>
        <dbReference type="SAM" id="MobiDB-lite"/>
    </source>
</evidence>
<dbReference type="PANTHER" id="PTHR33738:SF8">
    <property type="entry name" value="OS05G0454500 PROTEIN"/>
    <property type="match status" value="1"/>
</dbReference>
<sequence length="165" mass="17893">MENKKQVGSSKFSSFTTDLFGAKDSSSPPSSTGIFASIFPPPSTVVGRNSSNSELIGYKQRQSSGSQAWNAKQGTADYMTKNSEGASSCAYNKERSPIFQERVEPCPLSSSLYYGGQEDMYVQSSSAQTSASYPPFKKDGAEDDPNGNSSYTASRGNWWQGSLYY</sequence>
<dbReference type="PANTHER" id="PTHR33738">
    <property type="entry name" value="EMB|CAB82975.1"/>
    <property type="match status" value="1"/>
</dbReference>
<dbReference type="AlphaFoldDB" id="A0ABC8RXJ2"/>
<name>A0ABC8RXJ2_9AQUA</name>
<evidence type="ECO:0000313" key="3">
    <source>
        <dbReference type="Proteomes" id="UP001642360"/>
    </source>
</evidence>
<accession>A0ABC8RXJ2</accession>
<dbReference type="EMBL" id="CAUOFW020001680">
    <property type="protein sequence ID" value="CAK9147418.1"/>
    <property type="molecule type" value="Genomic_DNA"/>
</dbReference>